<evidence type="ECO:0000256" key="3">
    <source>
        <dbReference type="ARBA" id="ARBA00022964"/>
    </source>
</evidence>
<evidence type="ECO:0000313" key="8">
    <source>
        <dbReference type="Proteomes" id="UP000319627"/>
    </source>
</evidence>
<dbReference type="InterPro" id="IPR003819">
    <property type="entry name" value="TauD/TfdA-like"/>
</dbReference>
<dbReference type="Gene3D" id="3.60.130.10">
    <property type="entry name" value="Clavaminate synthase-like"/>
    <property type="match status" value="1"/>
</dbReference>
<protein>
    <submittedName>
        <fullName evidence="7">Taurine dioxygenase</fullName>
    </submittedName>
</protein>
<keyword evidence="3 7" id="KW-0223">Dioxygenase</keyword>
<organism evidence="7 8">
    <name type="scientific">Azomonas agilis</name>
    <dbReference type="NCBI Taxonomy" id="116849"/>
    <lineage>
        <taxon>Bacteria</taxon>
        <taxon>Pseudomonadati</taxon>
        <taxon>Pseudomonadota</taxon>
        <taxon>Gammaproteobacteria</taxon>
        <taxon>Pseudomonadales</taxon>
        <taxon>Pseudomonadaceae</taxon>
        <taxon>Azomonas</taxon>
    </lineage>
</organism>
<dbReference type="GO" id="GO:0046872">
    <property type="term" value="F:metal ion binding"/>
    <property type="evidence" value="ECO:0007669"/>
    <property type="project" value="UniProtKB-KW"/>
</dbReference>
<keyword evidence="5" id="KW-0408">Iron</keyword>
<comment type="similarity">
    <text evidence="1">Belongs to the TfdA dioxygenase family.</text>
</comment>
<dbReference type="Proteomes" id="UP000319627">
    <property type="component" value="Unassembled WGS sequence"/>
</dbReference>
<comment type="caution">
    <text evidence="7">The sequence shown here is derived from an EMBL/GenBank/DDBJ whole genome shotgun (WGS) entry which is preliminary data.</text>
</comment>
<dbReference type="PANTHER" id="PTHR30468:SF1">
    <property type="entry name" value="ALPHA-KETOGLUTARATE-DEPENDENT SULFONATE DIOXYGENASE"/>
    <property type="match status" value="1"/>
</dbReference>
<evidence type="ECO:0000256" key="4">
    <source>
        <dbReference type="ARBA" id="ARBA00023002"/>
    </source>
</evidence>
<dbReference type="RefSeq" id="WP_144571834.1">
    <property type="nucleotide sequence ID" value="NZ_VLKG01000007.1"/>
</dbReference>
<dbReference type="AlphaFoldDB" id="A0A562I187"/>
<sequence>MSQAAFAHSQYPEFLRLQIEPYSPHIGAVIRNLDLSAALDETTAAELSLALAHYQVLFFRDQQLTPAQQVEVARVFGQPEKAKAYFPRSAEHDLVEVIESRPDGPRYTTEQWHSDVSYLASPPAGAVLHAQVLPPSGGDTLWSSGHAVFESLPGGLAKDLERLTAIHSIEKSGWGAVLRAQPDGDRRYQQILSEQPPRRHALVQTHPVTGRKFIFANPKYTASLEGLSRQDSDDLLKLLFARFERHEFQARLRWELGTVAIWDNLTTVHAAVADYQPAVRRMHRVTF</sequence>
<dbReference type="EMBL" id="VLKG01000007">
    <property type="protein sequence ID" value="TWH64791.1"/>
    <property type="molecule type" value="Genomic_DNA"/>
</dbReference>
<feature type="domain" description="TauD/TfdA-like" evidence="6">
    <location>
        <begin position="18"/>
        <end position="286"/>
    </location>
</feature>
<evidence type="ECO:0000256" key="1">
    <source>
        <dbReference type="ARBA" id="ARBA00005896"/>
    </source>
</evidence>
<reference evidence="7 8" key="1">
    <citation type="submission" date="2019-07" db="EMBL/GenBank/DDBJ databases">
        <title>Genomic Encyclopedia of Type Strains, Phase I: the one thousand microbial genomes (KMG-I) project.</title>
        <authorList>
            <person name="Kyrpides N."/>
        </authorList>
    </citation>
    <scope>NUCLEOTIDE SEQUENCE [LARGE SCALE GENOMIC DNA]</scope>
    <source>
        <strain evidence="7 8">DSM 375</strain>
    </source>
</reference>
<dbReference type="Pfam" id="PF02668">
    <property type="entry name" value="TauD"/>
    <property type="match status" value="1"/>
</dbReference>
<keyword evidence="2" id="KW-0479">Metal-binding</keyword>
<dbReference type="PANTHER" id="PTHR30468">
    <property type="entry name" value="ALPHA-KETOGLUTARATE-DEPENDENT SULFONATE DIOXYGENASE"/>
    <property type="match status" value="1"/>
</dbReference>
<dbReference type="InterPro" id="IPR051323">
    <property type="entry name" value="AtsK-like"/>
</dbReference>
<proteinExistence type="inferred from homology"/>
<accession>A0A562I187</accession>
<evidence type="ECO:0000256" key="2">
    <source>
        <dbReference type="ARBA" id="ARBA00022723"/>
    </source>
</evidence>
<dbReference type="InterPro" id="IPR042098">
    <property type="entry name" value="TauD-like_sf"/>
</dbReference>
<evidence type="ECO:0000259" key="6">
    <source>
        <dbReference type="Pfam" id="PF02668"/>
    </source>
</evidence>
<keyword evidence="4" id="KW-0560">Oxidoreductase</keyword>
<evidence type="ECO:0000313" key="7">
    <source>
        <dbReference type="EMBL" id="TWH64791.1"/>
    </source>
</evidence>
<name>A0A562I187_9GAMM</name>
<dbReference type="GO" id="GO:0005737">
    <property type="term" value="C:cytoplasm"/>
    <property type="evidence" value="ECO:0007669"/>
    <property type="project" value="TreeGrafter"/>
</dbReference>
<keyword evidence="8" id="KW-1185">Reference proteome</keyword>
<gene>
    <name evidence="7" type="ORF">LX59_02139</name>
</gene>
<dbReference type="OrthoDB" id="581608at2"/>
<dbReference type="GO" id="GO:0016706">
    <property type="term" value="F:2-oxoglutarate-dependent dioxygenase activity"/>
    <property type="evidence" value="ECO:0007669"/>
    <property type="project" value="TreeGrafter"/>
</dbReference>
<dbReference type="SUPFAM" id="SSF51197">
    <property type="entry name" value="Clavaminate synthase-like"/>
    <property type="match status" value="1"/>
</dbReference>
<evidence type="ECO:0000256" key="5">
    <source>
        <dbReference type="ARBA" id="ARBA00023004"/>
    </source>
</evidence>